<dbReference type="PANTHER" id="PTHR21248:SF22">
    <property type="entry name" value="PHOSPHOLIPASE D"/>
    <property type="match status" value="1"/>
</dbReference>
<evidence type="ECO:0000256" key="1">
    <source>
        <dbReference type="SAM" id="Phobius"/>
    </source>
</evidence>
<evidence type="ECO:0000313" key="4">
    <source>
        <dbReference type="Proteomes" id="UP000321769"/>
    </source>
</evidence>
<dbReference type="GO" id="GO:0032049">
    <property type="term" value="P:cardiolipin biosynthetic process"/>
    <property type="evidence" value="ECO:0007669"/>
    <property type="project" value="UniProtKB-ARBA"/>
</dbReference>
<dbReference type="CDD" id="cd09112">
    <property type="entry name" value="PLDc_CLS_2"/>
    <property type="match status" value="1"/>
</dbReference>
<keyword evidence="4" id="KW-1185">Reference proteome</keyword>
<dbReference type="PANTHER" id="PTHR21248">
    <property type="entry name" value="CARDIOLIPIN SYNTHASE"/>
    <property type="match status" value="1"/>
</dbReference>
<dbReference type="Pfam" id="PF13091">
    <property type="entry name" value="PLDc_2"/>
    <property type="match status" value="2"/>
</dbReference>
<feature type="domain" description="PLD phosphodiesterase" evidence="2">
    <location>
        <begin position="325"/>
        <end position="352"/>
    </location>
</feature>
<dbReference type="AlphaFoldDB" id="A0A512HWV4"/>
<proteinExistence type="predicted"/>
<dbReference type="Gene3D" id="3.30.870.10">
    <property type="entry name" value="Endonuclease Chain A"/>
    <property type="match status" value="2"/>
</dbReference>
<feature type="transmembrane region" description="Helical" evidence="1">
    <location>
        <begin position="14"/>
        <end position="32"/>
    </location>
</feature>
<evidence type="ECO:0000313" key="3">
    <source>
        <dbReference type="EMBL" id="GEO89927.1"/>
    </source>
</evidence>
<comment type="caution">
    <text evidence="3">The sequence shown here is derived from an EMBL/GenBank/DDBJ whole genome shotgun (WGS) entry which is preliminary data.</text>
</comment>
<dbReference type="Proteomes" id="UP000321769">
    <property type="component" value="Unassembled WGS sequence"/>
</dbReference>
<sequence>MSFPSSPHGWVRRVLIGGLLVQVAAIVSLMVTTSIRKRTRGKGIPPLPRVEAEHFTIGGENEVQVYISGEALFDDMLAAIDGARHRVLLESYIIKGDAMGRRFRQALRDAADRGVEVCVIYDGFANLVVPPRFYRFGHGVKMMRYPILPRRLAVFSPRSWGRDHRKILVVDDTIGFVGGYNIGSLYADEWRDTHVAVTGPAVWDLENAFIDFWNDVRPTETMVAMSEATWDPHVRAHRNVPRQLIYPIRGMYLEAIDRATATIEITQAYFIPDKNILEALVDASRRGVHVRILVPRVSNHVVADFIARGYFGPMLEAGVEILRYRHHMVHAKTMTIDGEWSTIGTANIDRLSLTGNYEINLEILDEKLAAGMSAIFARDADKAETLDAATWRARSTIARLYEALLRPWRPLV</sequence>
<dbReference type="OrthoDB" id="9762009at2"/>
<gene>
    <name evidence="3" type="ORF">AFL01nite_22540</name>
</gene>
<keyword evidence="1" id="KW-0472">Membrane</keyword>
<reference evidence="3 4" key="1">
    <citation type="submission" date="2019-07" db="EMBL/GenBank/DDBJ databases">
        <title>Whole genome shotgun sequence of Aeromicrobium flavum NBRC 107625.</title>
        <authorList>
            <person name="Hosoyama A."/>
            <person name="Uohara A."/>
            <person name="Ohji S."/>
            <person name="Ichikawa N."/>
        </authorList>
    </citation>
    <scope>NUCLEOTIDE SEQUENCE [LARGE SCALE GENOMIC DNA]</scope>
    <source>
        <strain evidence="3 4">NBRC 107625</strain>
    </source>
</reference>
<dbReference type="SUPFAM" id="SSF56024">
    <property type="entry name" value="Phospholipase D/nuclease"/>
    <property type="match status" value="2"/>
</dbReference>
<dbReference type="SMART" id="SM00155">
    <property type="entry name" value="PLDc"/>
    <property type="match status" value="2"/>
</dbReference>
<keyword evidence="1" id="KW-0812">Transmembrane</keyword>
<organism evidence="3 4">
    <name type="scientific">Aeromicrobium flavum</name>
    <dbReference type="NCBI Taxonomy" id="416568"/>
    <lineage>
        <taxon>Bacteria</taxon>
        <taxon>Bacillati</taxon>
        <taxon>Actinomycetota</taxon>
        <taxon>Actinomycetes</taxon>
        <taxon>Propionibacteriales</taxon>
        <taxon>Nocardioidaceae</taxon>
        <taxon>Aeromicrobium</taxon>
    </lineage>
</organism>
<dbReference type="CDD" id="cd09110">
    <property type="entry name" value="PLDc_CLS_1"/>
    <property type="match status" value="1"/>
</dbReference>
<accession>A0A512HWV4</accession>
<dbReference type="PROSITE" id="PS50035">
    <property type="entry name" value="PLD"/>
    <property type="match status" value="2"/>
</dbReference>
<dbReference type="InterPro" id="IPR025202">
    <property type="entry name" value="PLD-like_dom"/>
</dbReference>
<dbReference type="RefSeq" id="WP_146827793.1">
    <property type="nucleotide sequence ID" value="NZ_BAAAYQ010000006.1"/>
</dbReference>
<keyword evidence="1" id="KW-1133">Transmembrane helix</keyword>
<protein>
    <submittedName>
        <fullName evidence="3">Cardiolipin synthase B</fullName>
    </submittedName>
</protein>
<name>A0A512HWV4_9ACTN</name>
<dbReference type="GO" id="GO:0030572">
    <property type="term" value="F:phosphatidyltransferase activity"/>
    <property type="evidence" value="ECO:0007669"/>
    <property type="project" value="UniProtKB-ARBA"/>
</dbReference>
<dbReference type="EMBL" id="BJZQ01000012">
    <property type="protein sequence ID" value="GEO89927.1"/>
    <property type="molecule type" value="Genomic_DNA"/>
</dbReference>
<feature type="domain" description="PLD phosphodiesterase" evidence="2">
    <location>
        <begin position="159"/>
        <end position="186"/>
    </location>
</feature>
<evidence type="ECO:0000259" key="2">
    <source>
        <dbReference type="PROSITE" id="PS50035"/>
    </source>
</evidence>
<dbReference type="InterPro" id="IPR001736">
    <property type="entry name" value="PLipase_D/transphosphatidylase"/>
</dbReference>